<dbReference type="CDD" id="cd18551">
    <property type="entry name" value="ABC_6TM_LmrA_like"/>
    <property type="match status" value="1"/>
</dbReference>
<dbReference type="PROSITE" id="PS50929">
    <property type="entry name" value="ABC_TM1F"/>
    <property type="match status" value="1"/>
</dbReference>
<keyword evidence="4 10" id="KW-0812">Transmembrane</keyword>
<evidence type="ECO:0000259" key="11">
    <source>
        <dbReference type="PROSITE" id="PS50893"/>
    </source>
</evidence>
<dbReference type="PANTHER" id="PTHR43394">
    <property type="entry name" value="ATP-DEPENDENT PERMEASE MDL1, MITOCHONDRIAL"/>
    <property type="match status" value="1"/>
</dbReference>
<feature type="transmembrane region" description="Helical" evidence="10">
    <location>
        <begin position="274"/>
        <end position="295"/>
    </location>
</feature>
<dbReference type="GO" id="GO:0005886">
    <property type="term" value="C:plasma membrane"/>
    <property type="evidence" value="ECO:0007669"/>
    <property type="project" value="UniProtKB-SubCell"/>
</dbReference>
<evidence type="ECO:0000313" key="14">
    <source>
        <dbReference type="Proteomes" id="UP000199352"/>
    </source>
</evidence>
<dbReference type="Pfam" id="PF00005">
    <property type="entry name" value="ABC_tran"/>
    <property type="match status" value="1"/>
</dbReference>
<dbReference type="SMART" id="SM00382">
    <property type="entry name" value="AAA"/>
    <property type="match status" value="1"/>
</dbReference>
<dbReference type="OrthoDB" id="9806127at2"/>
<dbReference type="InterPro" id="IPR003439">
    <property type="entry name" value="ABC_transporter-like_ATP-bd"/>
</dbReference>
<organism evidence="13 14">
    <name type="scientific">Lentzea xinjiangensis</name>
    <dbReference type="NCBI Taxonomy" id="402600"/>
    <lineage>
        <taxon>Bacteria</taxon>
        <taxon>Bacillati</taxon>
        <taxon>Actinomycetota</taxon>
        <taxon>Actinomycetes</taxon>
        <taxon>Pseudonocardiales</taxon>
        <taxon>Pseudonocardiaceae</taxon>
        <taxon>Lentzea</taxon>
    </lineage>
</organism>
<dbReference type="AlphaFoldDB" id="A0A1H9QWS9"/>
<dbReference type="InterPro" id="IPR003593">
    <property type="entry name" value="AAA+_ATPase"/>
</dbReference>
<dbReference type="PROSITE" id="PS00211">
    <property type="entry name" value="ABC_TRANSPORTER_1"/>
    <property type="match status" value="1"/>
</dbReference>
<keyword evidence="7 10" id="KW-1133">Transmembrane helix</keyword>
<feature type="transmembrane region" description="Helical" evidence="10">
    <location>
        <begin position="54"/>
        <end position="76"/>
    </location>
</feature>
<evidence type="ECO:0000256" key="2">
    <source>
        <dbReference type="ARBA" id="ARBA00022448"/>
    </source>
</evidence>
<accession>A0A1H9QWS9</accession>
<keyword evidence="3" id="KW-1003">Cell membrane</keyword>
<dbReference type="STRING" id="402600.SAMN05216188_113227"/>
<keyword evidence="6 13" id="KW-0067">ATP-binding</keyword>
<evidence type="ECO:0000256" key="1">
    <source>
        <dbReference type="ARBA" id="ARBA00004651"/>
    </source>
</evidence>
<gene>
    <name evidence="13" type="ORF">SAMN05216188_113227</name>
</gene>
<keyword evidence="2" id="KW-0813">Transport</keyword>
<dbReference type="GO" id="GO:0016887">
    <property type="term" value="F:ATP hydrolysis activity"/>
    <property type="evidence" value="ECO:0007669"/>
    <property type="project" value="InterPro"/>
</dbReference>
<feature type="transmembrane region" description="Helical" evidence="10">
    <location>
        <begin position="131"/>
        <end position="150"/>
    </location>
</feature>
<reference evidence="14" key="1">
    <citation type="submission" date="2016-10" db="EMBL/GenBank/DDBJ databases">
        <authorList>
            <person name="Varghese N."/>
            <person name="Submissions S."/>
        </authorList>
    </citation>
    <scope>NUCLEOTIDE SEQUENCE [LARGE SCALE GENOMIC DNA]</scope>
    <source>
        <strain evidence="14">CGMCC 4.3525</strain>
    </source>
</reference>
<evidence type="ECO:0000256" key="8">
    <source>
        <dbReference type="ARBA" id="ARBA00023136"/>
    </source>
</evidence>
<dbReference type="SUPFAM" id="SSF52540">
    <property type="entry name" value="P-loop containing nucleoside triphosphate hydrolases"/>
    <property type="match status" value="1"/>
</dbReference>
<dbReference type="InterPro" id="IPR027417">
    <property type="entry name" value="P-loop_NTPase"/>
</dbReference>
<dbReference type="FunFam" id="3.40.50.300:FF:000299">
    <property type="entry name" value="ABC transporter ATP-binding protein/permease"/>
    <property type="match status" value="1"/>
</dbReference>
<evidence type="ECO:0000256" key="3">
    <source>
        <dbReference type="ARBA" id="ARBA00022475"/>
    </source>
</evidence>
<dbReference type="EMBL" id="FOFR01000013">
    <property type="protein sequence ID" value="SER65071.1"/>
    <property type="molecule type" value="Genomic_DNA"/>
</dbReference>
<dbReference type="Pfam" id="PF00664">
    <property type="entry name" value="ABC_membrane"/>
    <property type="match status" value="1"/>
</dbReference>
<feature type="transmembrane region" description="Helical" evidence="10">
    <location>
        <begin position="156"/>
        <end position="173"/>
    </location>
</feature>
<evidence type="ECO:0000256" key="10">
    <source>
        <dbReference type="SAM" id="Phobius"/>
    </source>
</evidence>
<feature type="domain" description="ABC transporter" evidence="11">
    <location>
        <begin position="329"/>
        <end position="562"/>
    </location>
</feature>
<dbReference type="GO" id="GO:0015421">
    <property type="term" value="F:ABC-type oligopeptide transporter activity"/>
    <property type="evidence" value="ECO:0007669"/>
    <property type="project" value="TreeGrafter"/>
</dbReference>
<evidence type="ECO:0000259" key="12">
    <source>
        <dbReference type="PROSITE" id="PS50929"/>
    </source>
</evidence>
<evidence type="ECO:0000256" key="7">
    <source>
        <dbReference type="ARBA" id="ARBA00022989"/>
    </source>
</evidence>
<dbReference type="InterPro" id="IPR017871">
    <property type="entry name" value="ABC_transporter-like_CS"/>
</dbReference>
<dbReference type="Gene3D" id="1.20.1560.10">
    <property type="entry name" value="ABC transporter type 1, transmembrane domain"/>
    <property type="match status" value="1"/>
</dbReference>
<dbReference type="SUPFAM" id="SSF90123">
    <property type="entry name" value="ABC transporter transmembrane region"/>
    <property type="match status" value="1"/>
</dbReference>
<dbReference type="InterPro" id="IPR039421">
    <property type="entry name" value="Type_1_exporter"/>
</dbReference>
<sequence length="580" mass="62611">MRTLDLFRLASGHVRPLAVAVTATLVAAGLGLLQPQLLRQAVDAASTASVPWELPVAMAALFAVQACVDGVGLFLLERTGERVVLGVRRRLVARLLRLRMKEFDEHRVGDLMSRVGTDTTVLREVVSTASVQLITGTLTGAGTVVLMLLIDPVLFAWVMGTVVVAALVVYSLLGRLRAAGEQMQRGVGDMTADLERALGALRTVRACRAEEREEELIGRRAEQACAAGVRAARITSVMSPAVELAMRGSLLVVLLVGGTRVAKDAASVGDLMAFLLYATYLVIPFTSVLQGVGLLQKGMGALGRVAEAQSLPVEDASGDAVPRRTPLALEFRDVWFRYRDRPVLRGVSFTVEPRSHVALAGLSGAGKSTLFSLIERFYEPASGALLANGVDIRTFSRHQWRGRIALVDQDSPVLNGTLRDNLRYAAPDASDHDLREVLELANIGELVARLPAGLDTPLGERGRALSGGERQRIALARALLTRPELLLLDEPTAHLDPVNERALHRAIRQATRECALLVIAHRLSTIREADRVVVLHAGEVIAQGTHDELLAINDFYGKLTTGEFVDNSKSFDVETSPGWS</sequence>
<name>A0A1H9QWS9_9PSEU</name>
<dbReference type="Gene3D" id="3.40.50.300">
    <property type="entry name" value="P-loop containing nucleotide triphosphate hydrolases"/>
    <property type="match status" value="1"/>
</dbReference>
<dbReference type="InterPro" id="IPR036640">
    <property type="entry name" value="ABC1_TM_sf"/>
</dbReference>
<evidence type="ECO:0000256" key="5">
    <source>
        <dbReference type="ARBA" id="ARBA00022741"/>
    </source>
</evidence>
<keyword evidence="5" id="KW-0547">Nucleotide-binding</keyword>
<comment type="similarity">
    <text evidence="9">Belongs to the ABC transporter superfamily. Lipid exporter (TC 3.A.1.106) family.</text>
</comment>
<evidence type="ECO:0000313" key="13">
    <source>
        <dbReference type="EMBL" id="SER65071.1"/>
    </source>
</evidence>
<dbReference type="GO" id="GO:0005524">
    <property type="term" value="F:ATP binding"/>
    <property type="evidence" value="ECO:0007669"/>
    <property type="project" value="UniProtKB-KW"/>
</dbReference>
<dbReference type="RefSeq" id="WP_089955209.1">
    <property type="nucleotide sequence ID" value="NZ_FOFR01000013.1"/>
</dbReference>
<dbReference type="PANTHER" id="PTHR43394:SF1">
    <property type="entry name" value="ATP-BINDING CASSETTE SUB-FAMILY B MEMBER 10, MITOCHONDRIAL"/>
    <property type="match status" value="1"/>
</dbReference>
<dbReference type="InterPro" id="IPR011527">
    <property type="entry name" value="ABC1_TM_dom"/>
</dbReference>
<evidence type="ECO:0000256" key="4">
    <source>
        <dbReference type="ARBA" id="ARBA00022692"/>
    </source>
</evidence>
<feature type="domain" description="ABC transmembrane type-1" evidence="12">
    <location>
        <begin position="18"/>
        <end position="297"/>
    </location>
</feature>
<evidence type="ECO:0000256" key="9">
    <source>
        <dbReference type="ARBA" id="ARBA00061644"/>
    </source>
</evidence>
<keyword evidence="14" id="KW-1185">Reference proteome</keyword>
<protein>
    <submittedName>
        <fullName evidence="13">ATP-binding cassette, subfamily B/ATP-binding cassette, subfamily C</fullName>
    </submittedName>
</protein>
<dbReference type="Proteomes" id="UP000199352">
    <property type="component" value="Unassembled WGS sequence"/>
</dbReference>
<evidence type="ECO:0000256" key="6">
    <source>
        <dbReference type="ARBA" id="ARBA00022840"/>
    </source>
</evidence>
<proteinExistence type="inferred from homology"/>
<comment type="subcellular location">
    <subcellularLocation>
        <location evidence="1">Cell membrane</location>
        <topology evidence="1">Multi-pass membrane protein</topology>
    </subcellularLocation>
</comment>
<keyword evidence="8 10" id="KW-0472">Membrane</keyword>
<dbReference type="PROSITE" id="PS50893">
    <property type="entry name" value="ABC_TRANSPORTER_2"/>
    <property type="match status" value="1"/>
</dbReference>